<dbReference type="GO" id="GO:0046394">
    <property type="term" value="P:carboxylic acid biosynthetic process"/>
    <property type="evidence" value="ECO:0007669"/>
    <property type="project" value="UniProtKB-ARBA"/>
</dbReference>
<evidence type="ECO:0000313" key="2">
    <source>
        <dbReference type="EMBL" id="CAB4651652.1"/>
    </source>
</evidence>
<dbReference type="PANTHER" id="PTHR42743">
    <property type="entry name" value="AMINO-ACID AMINOTRANSFERASE"/>
    <property type="match status" value="1"/>
</dbReference>
<dbReference type="InterPro" id="IPR043131">
    <property type="entry name" value="BCAT-like_N"/>
</dbReference>
<accession>A0A6J6KQ63</accession>
<dbReference type="EMBL" id="CAEZWG010000074">
    <property type="protein sequence ID" value="CAB4651652.1"/>
    <property type="molecule type" value="Genomic_DNA"/>
</dbReference>
<dbReference type="Gene3D" id="3.30.470.10">
    <property type="match status" value="1"/>
</dbReference>
<protein>
    <submittedName>
        <fullName evidence="2">Unannotated protein</fullName>
    </submittedName>
</protein>
<dbReference type="GO" id="GO:0003824">
    <property type="term" value="F:catalytic activity"/>
    <property type="evidence" value="ECO:0007669"/>
    <property type="project" value="InterPro"/>
</dbReference>
<dbReference type="InterPro" id="IPR043132">
    <property type="entry name" value="BCAT-like_C"/>
</dbReference>
<dbReference type="Pfam" id="PF01063">
    <property type="entry name" value="Aminotran_4"/>
    <property type="match status" value="1"/>
</dbReference>
<dbReference type="SUPFAM" id="SSF56752">
    <property type="entry name" value="D-aminoacid aminotransferase-like PLP-dependent enzymes"/>
    <property type="match status" value="1"/>
</dbReference>
<dbReference type="AlphaFoldDB" id="A0A6J6KQ63"/>
<name>A0A6J6KQ63_9ZZZZ</name>
<dbReference type="InterPro" id="IPR001544">
    <property type="entry name" value="Aminotrans_IV"/>
</dbReference>
<proteinExistence type="inferred from homology"/>
<reference evidence="2" key="1">
    <citation type="submission" date="2020-05" db="EMBL/GenBank/DDBJ databases">
        <authorList>
            <person name="Chiriac C."/>
            <person name="Salcher M."/>
            <person name="Ghai R."/>
            <person name="Kavagutti S V."/>
        </authorList>
    </citation>
    <scope>NUCLEOTIDE SEQUENCE</scope>
</reference>
<evidence type="ECO:0000256" key="1">
    <source>
        <dbReference type="ARBA" id="ARBA00009320"/>
    </source>
</evidence>
<dbReference type="GO" id="GO:0005829">
    <property type="term" value="C:cytosol"/>
    <property type="evidence" value="ECO:0007669"/>
    <property type="project" value="TreeGrafter"/>
</dbReference>
<sequence>MIRLIVNGQIANDVATLPFSNALLRGDGLFETILAIDQKIIAWQKHYERLASGATALEISIPAKIDLEVSINKLISDLNGKSRIRITVLSDGNWVVSAQSEPEDNLPVSLIKINEPVISNGILTGIKSISYGQSELAVRRAKGRGYTDGVFLNQNQKVVETGYASILILQQGKFLTPSLDSGCLPGITRQLLIQHFDIAEALFTWDDLMNSDGVYLCSSVRLIKHVSKVEDKLFEPKEIGLKLIGDFNQFILSKIEL</sequence>
<organism evidence="2">
    <name type="scientific">freshwater metagenome</name>
    <dbReference type="NCBI Taxonomy" id="449393"/>
    <lineage>
        <taxon>unclassified sequences</taxon>
        <taxon>metagenomes</taxon>
        <taxon>ecological metagenomes</taxon>
    </lineage>
</organism>
<dbReference type="Gene3D" id="3.20.10.10">
    <property type="entry name" value="D-amino Acid Aminotransferase, subunit A, domain 2"/>
    <property type="match status" value="1"/>
</dbReference>
<dbReference type="PANTHER" id="PTHR42743:SF11">
    <property type="entry name" value="AMINODEOXYCHORISMATE LYASE"/>
    <property type="match status" value="1"/>
</dbReference>
<gene>
    <name evidence="2" type="ORF">UFOPK2234_00492</name>
</gene>
<comment type="similarity">
    <text evidence="1">Belongs to the class-IV pyridoxal-phosphate-dependent aminotransferase family.</text>
</comment>
<dbReference type="InterPro" id="IPR050571">
    <property type="entry name" value="Class-IV_PLP-Dep_Aminotrnsfr"/>
</dbReference>
<dbReference type="InterPro" id="IPR036038">
    <property type="entry name" value="Aminotransferase-like"/>
</dbReference>